<dbReference type="AlphaFoldDB" id="A0A0A9AR68"/>
<protein>
    <submittedName>
        <fullName evidence="1">Uncharacterized protein</fullName>
    </submittedName>
</protein>
<evidence type="ECO:0000313" key="1">
    <source>
        <dbReference type="EMBL" id="JAD51420.1"/>
    </source>
</evidence>
<accession>A0A0A9AR68</accession>
<name>A0A0A9AR68_ARUDO</name>
<reference evidence="1" key="2">
    <citation type="journal article" date="2015" name="Data Brief">
        <title>Shoot transcriptome of the giant reed, Arundo donax.</title>
        <authorList>
            <person name="Barrero R.A."/>
            <person name="Guerrero F.D."/>
            <person name="Moolhuijzen P."/>
            <person name="Goolsby J.A."/>
            <person name="Tidwell J."/>
            <person name="Bellgard S.E."/>
            <person name="Bellgard M.I."/>
        </authorList>
    </citation>
    <scope>NUCLEOTIDE SEQUENCE</scope>
    <source>
        <tissue evidence="1">Shoot tissue taken approximately 20 cm above the soil surface</tissue>
    </source>
</reference>
<organism evidence="1">
    <name type="scientific">Arundo donax</name>
    <name type="common">Giant reed</name>
    <name type="synonym">Donax arundinaceus</name>
    <dbReference type="NCBI Taxonomy" id="35708"/>
    <lineage>
        <taxon>Eukaryota</taxon>
        <taxon>Viridiplantae</taxon>
        <taxon>Streptophyta</taxon>
        <taxon>Embryophyta</taxon>
        <taxon>Tracheophyta</taxon>
        <taxon>Spermatophyta</taxon>
        <taxon>Magnoliopsida</taxon>
        <taxon>Liliopsida</taxon>
        <taxon>Poales</taxon>
        <taxon>Poaceae</taxon>
        <taxon>PACMAD clade</taxon>
        <taxon>Arundinoideae</taxon>
        <taxon>Arundineae</taxon>
        <taxon>Arundo</taxon>
    </lineage>
</organism>
<sequence>MFNCEWLFWRYEHQNMDPFFKELRIEDKVAN</sequence>
<dbReference type="EMBL" id="GBRH01246475">
    <property type="protein sequence ID" value="JAD51420.1"/>
    <property type="molecule type" value="Transcribed_RNA"/>
</dbReference>
<reference evidence="1" key="1">
    <citation type="submission" date="2014-09" db="EMBL/GenBank/DDBJ databases">
        <authorList>
            <person name="Magalhaes I.L.F."/>
            <person name="Oliveira U."/>
            <person name="Santos F.R."/>
            <person name="Vidigal T.H.D.A."/>
            <person name="Brescovit A.D."/>
            <person name="Santos A.J."/>
        </authorList>
    </citation>
    <scope>NUCLEOTIDE SEQUENCE</scope>
    <source>
        <tissue evidence="1">Shoot tissue taken approximately 20 cm above the soil surface</tissue>
    </source>
</reference>
<proteinExistence type="predicted"/>